<keyword evidence="1" id="KW-1133">Transmembrane helix</keyword>
<dbReference type="AlphaFoldDB" id="A0A6G7BH16"/>
<dbReference type="Pfam" id="PF13253">
    <property type="entry name" value="DUF4044"/>
    <property type="match status" value="1"/>
</dbReference>
<evidence type="ECO:0000256" key="1">
    <source>
        <dbReference type="SAM" id="Phobius"/>
    </source>
</evidence>
<feature type="transmembrane region" description="Helical" evidence="1">
    <location>
        <begin position="12"/>
        <end position="36"/>
    </location>
</feature>
<evidence type="ECO:0000313" key="3">
    <source>
        <dbReference type="Proteomes" id="UP000501676"/>
    </source>
</evidence>
<organism evidence="2 3">
    <name type="scientific">Lactobacillus iners</name>
    <dbReference type="NCBI Taxonomy" id="147802"/>
    <lineage>
        <taxon>Bacteria</taxon>
        <taxon>Bacillati</taxon>
        <taxon>Bacillota</taxon>
        <taxon>Bacilli</taxon>
        <taxon>Lactobacillales</taxon>
        <taxon>Lactobacillaceae</taxon>
        <taxon>Lactobacillus</taxon>
    </lineage>
</organism>
<gene>
    <name evidence="2" type="ORF">G6Z83_04555</name>
</gene>
<dbReference type="Proteomes" id="UP000501676">
    <property type="component" value="Chromosome"/>
</dbReference>
<dbReference type="InterPro" id="IPR025270">
    <property type="entry name" value="DUF4044"/>
</dbReference>
<dbReference type="EMBL" id="CP049228">
    <property type="protein sequence ID" value="QIH23970.1"/>
    <property type="molecule type" value="Genomic_DNA"/>
</dbReference>
<reference evidence="2 3" key="1">
    <citation type="submission" date="2020-02" db="EMBL/GenBank/DDBJ databases">
        <title>Complete genome sequences of six Lactobacillus iners strains isolated from the human vagina.</title>
        <authorList>
            <person name="France M.T."/>
            <person name="Rutt L."/>
            <person name="Narina S."/>
            <person name="Arbaugh S."/>
            <person name="Humphrys M.S."/>
            <person name="Ma B."/>
            <person name="Hayward M.R."/>
            <person name="Relman D."/>
            <person name="Kwon D.S."/>
            <person name="Ravel J."/>
        </authorList>
    </citation>
    <scope>NUCLEOTIDE SEQUENCE [LARGE SCALE GENOMIC DNA]</scope>
    <source>
        <strain evidence="2 3">C0210C1</strain>
    </source>
</reference>
<evidence type="ECO:0000313" key="2">
    <source>
        <dbReference type="EMBL" id="QIH23970.1"/>
    </source>
</evidence>
<protein>
    <submittedName>
        <fullName evidence="2">DUF4044 domain-containing protein</fullName>
    </submittedName>
</protein>
<name>A0A6G7BH16_9LACO</name>
<dbReference type="RefSeq" id="WP_006730172.1">
    <property type="nucleotide sequence ID" value="NZ_CP160080.1"/>
</dbReference>
<sequence length="38" mass="4240">MHKKKKTKFQLLTIFMALLMAIITLASIVVGVLPLLSK</sequence>
<accession>A0A6G7BH16</accession>
<proteinExistence type="predicted"/>
<keyword evidence="1" id="KW-0472">Membrane</keyword>
<keyword evidence="1" id="KW-0812">Transmembrane</keyword>